<feature type="compositionally biased region" description="Low complexity" evidence="4">
    <location>
        <begin position="405"/>
        <end position="417"/>
    </location>
</feature>
<evidence type="ECO:0000256" key="4">
    <source>
        <dbReference type="SAM" id="MobiDB-lite"/>
    </source>
</evidence>
<dbReference type="PANTHER" id="PTHR30511">
    <property type="entry name" value="ALANINE RACEMASE"/>
    <property type="match status" value="1"/>
</dbReference>
<sequence>MPPSSSVSEVTPPTTNIGTNSVLNGNNAAHPQRAVHQIRLSAIRHNYGEISRAASRQHCGVIVVCKADGYGHGSTETAIHLADYCGADAFAVATVDEGVTLRKALNQVGVGVQPAATNKNASVSSSTTQNGSANATKIKSNMNDLFQPPASVVEISTGSGCDTSSIASTNAFPAPINNAQLGSVRKQARSPNIRILVLGPPTNLPDDFALYQQFNLELMCSGPQMARALMEWVQDSDGRRIQEVEKAATYQKSILMEQTDEEETSKQIAKNKKVGQASTLSNVEGAELGKELRQILLKKEAFERNTKESGSSLHGDSAPSSKRGSIVDSTTQAVSSTVLRNSGKESPTPPAMVPFKGIEDAAKTSRAREKAAAKVAAQTTGEDEEDYEENSNDNILEEESNGKMSDTSSTQSSASNSLRHEDDIEHHKVVSAVSSATVKDATAKVAHLAIKKGTVPTTALRKIRWHALVDSGMGRLGFKSVEDEDEEGEEDHAIPLDKLPGPLQAHSQKKDPKWKVGPHKDTVSIIKAMVDAEIFGGAPIEFYGMCTHMAEASSDSSYTNEQMNRFKSLLKRVRQAGISVPTISTDNSSALLTTNLNHFNPNELLVQKNITNSLGFVRTGGGIFGQRPAFPQLKAVSTLSASVRHVAILQKGQTVGYDRAYVADKNVRIATLTIGFADGYPRDLGNGRGMVSIRGKLFPVAGNVCMDMMMVDLGPAEDVDGIGAKVTVGDRAVLWGPESKEDNEGNIRLQDIASSLKTTQSALTCGLNKVRVQRIYVD</sequence>
<feature type="region of interest" description="Disordered" evidence="4">
    <location>
        <begin position="1"/>
        <end position="27"/>
    </location>
</feature>
<reference evidence="6 7" key="1">
    <citation type="journal article" date="2021" name="Sci. Rep.">
        <title>The genome of the diatom Chaetoceros tenuissimus carries an ancient integrated fragment of an extant virus.</title>
        <authorList>
            <person name="Hongo Y."/>
            <person name="Kimura K."/>
            <person name="Takaki Y."/>
            <person name="Yoshida Y."/>
            <person name="Baba S."/>
            <person name="Kobayashi G."/>
            <person name="Nagasaki K."/>
            <person name="Hano T."/>
            <person name="Tomaru Y."/>
        </authorList>
    </citation>
    <scope>NUCLEOTIDE SEQUENCE [LARGE SCALE GENOMIC DNA]</scope>
    <source>
        <strain evidence="6 7">NIES-3715</strain>
    </source>
</reference>
<keyword evidence="2" id="KW-0663">Pyridoxal phosphate</keyword>
<evidence type="ECO:0000256" key="1">
    <source>
        <dbReference type="ARBA" id="ARBA00001933"/>
    </source>
</evidence>
<dbReference type="InterPro" id="IPR011079">
    <property type="entry name" value="Ala_racemase_C"/>
</dbReference>
<dbReference type="PROSITE" id="PS00395">
    <property type="entry name" value="ALANINE_RACEMASE"/>
    <property type="match status" value="1"/>
</dbReference>
<protein>
    <submittedName>
        <fullName evidence="6">Alanine racemase</fullName>
    </submittedName>
</protein>
<evidence type="ECO:0000256" key="2">
    <source>
        <dbReference type="ARBA" id="ARBA00022898"/>
    </source>
</evidence>
<organism evidence="6 7">
    <name type="scientific">Chaetoceros tenuissimus</name>
    <dbReference type="NCBI Taxonomy" id="426638"/>
    <lineage>
        <taxon>Eukaryota</taxon>
        <taxon>Sar</taxon>
        <taxon>Stramenopiles</taxon>
        <taxon>Ochrophyta</taxon>
        <taxon>Bacillariophyta</taxon>
        <taxon>Coscinodiscophyceae</taxon>
        <taxon>Chaetocerotophycidae</taxon>
        <taxon>Chaetocerotales</taxon>
        <taxon>Chaetocerotaceae</taxon>
        <taxon>Chaetoceros</taxon>
    </lineage>
</organism>
<feature type="compositionally biased region" description="Polar residues" evidence="4">
    <location>
        <begin position="308"/>
        <end position="340"/>
    </location>
</feature>
<evidence type="ECO:0000256" key="3">
    <source>
        <dbReference type="ARBA" id="ARBA00023235"/>
    </source>
</evidence>
<dbReference type="InterPro" id="IPR001608">
    <property type="entry name" value="Ala_racemase_N"/>
</dbReference>
<feature type="compositionally biased region" description="Polar residues" evidence="4">
    <location>
        <begin position="16"/>
        <end position="27"/>
    </location>
</feature>
<evidence type="ECO:0000313" key="7">
    <source>
        <dbReference type="Proteomes" id="UP001054902"/>
    </source>
</evidence>
<dbReference type="SUPFAM" id="SSF51419">
    <property type="entry name" value="PLP-binding barrel"/>
    <property type="match status" value="2"/>
</dbReference>
<dbReference type="Gene3D" id="2.40.37.10">
    <property type="entry name" value="Lyase, Ornithine Decarboxylase, Chain A, domain 1"/>
    <property type="match status" value="1"/>
</dbReference>
<feature type="compositionally biased region" description="Basic and acidic residues" evidence="4">
    <location>
        <begin position="508"/>
        <end position="517"/>
    </location>
</feature>
<proteinExistence type="predicted"/>
<feature type="region of interest" description="Disordered" evidence="4">
    <location>
        <begin position="303"/>
        <end position="422"/>
    </location>
</feature>
<dbReference type="SMART" id="SM01005">
    <property type="entry name" value="Ala_racemase_C"/>
    <property type="match status" value="1"/>
</dbReference>
<dbReference type="Gene3D" id="3.20.20.10">
    <property type="entry name" value="Alanine racemase"/>
    <property type="match status" value="2"/>
</dbReference>
<keyword evidence="7" id="KW-1185">Reference proteome</keyword>
<evidence type="ECO:0000259" key="5">
    <source>
        <dbReference type="SMART" id="SM01005"/>
    </source>
</evidence>
<dbReference type="Pfam" id="PF01168">
    <property type="entry name" value="Ala_racemase_N"/>
    <property type="match status" value="2"/>
</dbReference>
<feature type="region of interest" description="Disordered" evidence="4">
    <location>
        <begin position="482"/>
        <end position="517"/>
    </location>
</feature>
<dbReference type="GO" id="GO:0030170">
    <property type="term" value="F:pyridoxal phosphate binding"/>
    <property type="evidence" value="ECO:0007669"/>
    <property type="project" value="TreeGrafter"/>
</dbReference>
<dbReference type="PANTHER" id="PTHR30511:SF0">
    <property type="entry name" value="ALANINE RACEMASE, CATABOLIC-RELATED"/>
    <property type="match status" value="1"/>
</dbReference>
<evidence type="ECO:0000313" key="6">
    <source>
        <dbReference type="EMBL" id="GFH46105.1"/>
    </source>
</evidence>
<dbReference type="GO" id="GO:0005829">
    <property type="term" value="C:cytosol"/>
    <property type="evidence" value="ECO:0007669"/>
    <property type="project" value="TreeGrafter"/>
</dbReference>
<dbReference type="InterPro" id="IPR000821">
    <property type="entry name" value="Ala_racemase"/>
</dbReference>
<dbReference type="EMBL" id="BLLK01000022">
    <property type="protein sequence ID" value="GFH46105.1"/>
    <property type="molecule type" value="Genomic_DNA"/>
</dbReference>
<dbReference type="InterPro" id="IPR020622">
    <property type="entry name" value="Ala_racemase_pyridoxalP-BS"/>
</dbReference>
<name>A0AAD3CJ85_9STRA</name>
<gene>
    <name evidence="6" type="ORF">CTEN210_02579</name>
</gene>
<feature type="compositionally biased region" description="Acidic residues" evidence="4">
    <location>
        <begin position="381"/>
        <end position="399"/>
    </location>
</feature>
<feature type="region of interest" description="Disordered" evidence="4">
    <location>
        <begin position="256"/>
        <end position="277"/>
    </location>
</feature>
<dbReference type="InterPro" id="IPR009006">
    <property type="entry name" value="Ala_racemase/Decarboxylase_C"/>
</dbReference>
<keyword evidence="3" id="KW-0413">Isomerase</keyword>
<feature type="domain" description="Alanine racemase C-terminal" evidence="5">
    <location>
        <begin position="636"/>
        <end position="777"/>
    </location>
</feature>
<dbReference type="AlphaFoldDB" id="A0AAD3CJ85"/>
<dbReference type="SUPFAM" id="SSF50621">
    <property type="entry name" value="Alanine racemase C-terminal domain-like"/>
    <property type="match status" value="1"/>
</dbReference>
<dbReference type="GO" id="GO:0008784">
    <property type="term" value="F:alanine racemase activity"/>
    <property type="evidence" value="ECO:0007669"/>
    <property type="project" value="TreeGrafter"/>
</dbReference>
<accession>A0AAD3CJ85</accession>
<feature type="compositionally biased region" description="Low complexity" evidence="4">
    <location>
        <begin position="1"/>
        <end position="15"/>
    </location>
</feature>
<comment type="caution">
    <text evidence="6">The sequence shown here is derived from an EMBL/GenBank/DDBJ whole genome shotgun (WGS) entry which is preliminary data.</text>
</comment>
<comment type="cofactor">
    <cofactor evidence="1">
        <name>pyridoxal 5'-phosphate</name>
        <dbReference type="ChEBI" id="CHEBI:597326"/>
    </cofactor>
</comment>
<dbReference type="InterPro" id="IPR029066">
    <property type="entry name" value="PLP-binding_barrel"/>
</dbReference>
<dbReference type="Proteomes" id="UP001054902">
    <property type="component" value="Unassembled WGS sequence"/>
</dbReference>
<feature type="compositionally biased region" description="Basic and acidic residues" evidence="4">
    <location>
        <begin position="357"/>
        <end position="372"/>
    </location>
</feature>
<dbReference type="Pfam" id="PF00842">
    <property type="entry name" value="Ala_racemase_C"/>
    <property type="match status" value="1"/>
</dbReference>